<name>A0A1W0VYX5_SORBI</name>
<protein>
    <submittedName>
        <fullName evidence="2">Uncharacterized protein</fullName>
    </submittedName>
</protein>
<dbReference type="AlphaFoldDB" id="A0A1W0VYX5"/>
<keyword evidence="3" id="KW-1185">Reference proteome</keyword>
<evidence type="ECO:0000256" key="1">
    <source>
        <dbReference type="SAM" id="MobiDB-lite"/>
    </source>
</evidence>
<evidence type="ECO:0000313" key="3">
    <source>
        <dbReference type="Proteomes" id="UP000000768"/>
    </source>
</evidence>
<feature type="region of interest" description="Disordered" evidence="1">
    <location>
        <begin position="46"/>
        <end position="78"/>
    </location>
</feature>
<feature type="compositionally biased region" description="Low complexity" evidence="1">
    <location>
        <begin position="63"/>
        <end position="75"/>
    </location>
</feature>
<organism evidence="2 3">
    <name type="scientific">Sorghum bicolor</name>
    <name type="common">Sorghum</name>
    <name type="synonym">Sorghum vulgare</name>
    <dbReference type="NCBI Taxonomy" id="4558"/>
    <lineage>
        <taxon>Eukaryota</taxon>
        <taxon>Viridiplantae</taxon>
        <taxon>Streptophyta</taxon>
        <taxon>Embryophyta</taxon>
        <taxon>Tracheophyta</taxon>
        <taxon>Spermatophyta</taxon>
        <taxon>Magnoliopsida</taxon>
        <taxon>Liliopsida</taxon>
        <taxon>Poales</taxon>
        <taxon>Poaceae</taxon>
        <taxon>PACMAD clade</taxon>
        <taxon>Panicoideae</taxon>
        <taxon>Andropogonodae</taxon>
        <taxon>Andropogoneae</taxon>
        <taxon>Sorghinae</taxon>
        <taxon>Sorghum</taxon>
    </lineage>
</organism>
<evidence type="ECO:0000313" key="2">
    <source>
        <dbReference type="EMBL" id="OQU87317.1"/>
    </source>
</evidence>
<reference evidence="2 3" key="1">
    <citation type="journal article" date="2009" name="Nature">
        <title>The Sorghum bicolor genome and the diversification of grasses.</title>
        <authorList>
            <person name="Paterson A.H."/>
            <person name="Bowers J.E."/>
            <person name="Bruggmann R."/>
            <person name="Dubchak I."/>
            <person name="Grimwood J."/>
            <person name="Gundlach H."/>
            <person name="Haberer G."/>
            <person name="Hellsten U."/>
            <person name="Mitros T."/>
            <person name="Poliakov A."/>
            <person name="Schmutz J."/>
            <person name="Spannagl M."/>
            <person name="Tang H."/>
            <person name="Wang X."/>
            <person name="Wicker T."/>
            <person name="Bharti A.K."/>
            <person name="Chapman J."/>
            <person name="Feltus F.A."/>
            <person name="Gowik U."/>
            <person name="Grigoriev I.V."/>
            <person name="Lyons E."/>
            <person name="Maher C.A."/>
            <person name="Martis M."/>
            <person name="Narechania A."/>
            <person name="Otillar R.P."/>
            <person name="Penning B.W."/>
            <person name="Salamov A.A."/>
            <person name="Wang Y."/>
            <person name="Zhang L."/>
            <person name="Carpita N.C."/>
            <person name="Freeling M."/>
            <person name="Gingle A.R."/>
            <person name="Hash C.T."/>
            <person name="Keller B."/>
            <person name="Klein P."/>
            <person name="Kresovich S."/>
            <person name="McCann M.C."/>
            <person name="Ming R."/>
            <person name="Peterson D.G."/>
            <person name="Mehboob-ur-Rahman"/>
            <person name="Ware D."/>
            <person name="Westhoff P."/>
            <person name="Mayer K.F."/>
            <person name="Messing J."/>
            <person name="Rokhsar D.S."/>
        </authorList>
    </citation>
    <scope>NUCLEOTIDE SEQUENCE [LARGE SCALE GENOMIC DNA]</scope>
    <source>
        <strain evidence="3">cv. BTx623</strain>
    </source>
</reference>
<reference evidence="3" key="2">
    <citation type="journal article" date="2018" name="Plant J.">
        <title>The Sorghum bicolor reference genome: improved assembly, gene annotations, a transcriptome atlas, and signatures of genome organization.</title>
        <authorList>
            <person name="McCormick R.F."/>
            <person name="Truong S.K."/>
            <person name="Sreedasyam A."/>
            <person name="Jenkins J."/>
            <person name="Shu S."/>
            <person name="Sims D."/>
            <person name="Kennedy M."/>
            <person name="Amirebrahimi M."/>
            <person name="Weers B.D."/>
            <person name="McKinley B."/>
            <person name="Mattison A."/>
            <person name="Morishige D.T."/>
            <person name="Grimwood J."/>
            <person name="Schmutz J."/>
            <person name="Mullet J.E."/>
        </authorList>
    </citation>
    <scope>NUCLEOTIDE SEQUENCE [LARGE SCALE GENOMIC DNA]</scope>
    <source>
        <strain evidence="3">cv. BTx623</strain>
    </source>
</reference>
<dbReference type="Proteomes" id="UP000000768">
    <property type="component" value="Chromosome 3"/>
</dbReference>
<gene>
    <name evidence="2" type="ORF">SORBI_3003G253350</name>
</gene>
<dbReference type="EMBL" id="CM000762">
    <property type="protein sequence ID" value="OQU87317.1"/>
    <property type="molecule type" value="Genomic_DNA"/>
</dbReference>
<dbReference type="InParanoid" id="A0A1W0VYX5"/>
<sequence length="150" mass="17728">MGHKPSCQQARRPERWGNRDRRQFVEVWLVRLFLFQSTKSDQANLGIDGRRRHAADSRRWRPRTASASSPLPTTTQPVETRCTSAEQNACKLQLHVRYLHLLLCMCNKYRYVMQDLKTLFSKAFTISRLQPSYASRWCCWTTRRGRGCRH</sequence>
<dbReference type="Gramene" id="OQU87317">
    <property type="protein sequence ID" value="OQU87317"/>
    <property type="gene ID" value="SORBI_3003G253350"/>
</dbReference>
<accession>A0A1W0VYX5</accession>
<proteinExistence type="predicted"/>